<feature type="compositionally biased region" description="Low complexity" evidence="5">
    <location>
        <begin position="557"/>
        <end position="567"/>
    </location>
</feature>
<evidence type="ECO:0000259" key="7">
    <source>
        <dbReference type="PROSITE" id="PS51469"/>
    </source>
</evidence>
<reference evidence="8 9" key="1">
    <citation type="journal article" date="2020" name="Elife">
        <title>Loss of centromere function drives karyotype evolution in closely related Malassezia species.</title>
        <authorList>
            <person name="Sankaranarayanan S.R."/>
            <person name="Ianiri G."/>
            <person name="Coelho M.A."/>
            <person name="Reza M.H."/>
            <person name="Thimmappa B.C."/>
            <person name="Ganguly P."/>
            <person name="Vadnala R.N."/>
            <person name="Sun S."/>
            <person name="Siddharthan R."/>
            <person name="Tellgren-Roth C."/>
            <person name="Dawson T.L."/>
            <person name="Heitman J."/>
            <person name="Sanyal K."/>
        </authorList>
    </citation>
    <scope>NUCLEOTIDE SEQUENCE [LARGE SCALE GENOMIC DNA]</scope>
    <source>
        <strain evidence="8">CBS14141</strain>
    </source>
</reference>
<evidence type="ECO:0000256" key="2">
    <source>
        <dbReference type="ARBA" id="ARBA00022692"/>
    </source>
</evidence>
<name>A0ABY8ERT9_MALFU</name>
<protein>
    <recommendedName>
        <fullName evidence="7">SUN domain-containing protein</fullName>
    </recommendedName>
</protein>
<feature type="compositionally biased region" description="Acidic residues" evidence="5">
    <location>
        <begin position="467"/>
        <end position="493"/>
    </location>
</feature>
<feature type="signal peptide" evidence="6">
    <location>
        <begin position="1"/>
        <end position="21"/>
    </location>
</feature>
<evidence type="ECO:0000256" key="3">
    <source>
        <dbReference type="ARBA" id="ARBA00022989"/>
    </source>
</evidence>
<feature type="region of interest" description="Disordered" evidence="5">
    <location>
        <begin position="539"/>
        <end position="597"/>
    </location>
</feature>
<dbReference type="PROSITE" id="PS51469">
    <property type="entry name" value="SUN"/>
    <property type="match status" value="1"/>
</dbReference>
<keyword evidence="6" id="KW-0732">Signal</keyword>
<dbReference type="EMBL" id="CP046236">
    <property type="protein sequence ID" value="WFD48271.1"/>
    <property type="molecule type" value="Genomic_DNA"/>
</dbReference>
<feature type="compositionally biased region" description="Low complexity" evidence="5">
    <location>
        <begin position="838"/>
        <end position="849"/>
    </location>
</feature>
<proteinExistence type="predicted"/>
<dbReference type="PANTHER" id="PTHR12953">
    <property type="entry name" value="MEMBRANE PROTEIN CH1 RELATED"/>
    <property type="match status" value="1"/>
</dbReference>
<evidence type="ECO:0000256" key="1">
    <source>
        <dbReference type="ARBA" id="ARBA00004308"/>
    </source>
</evidence>
<keyword evidence="2" id="KW-0812">Transmembrane</keyword>
<feature type="region of interest" description="Disordered" evidence="5">
    <location>
        <begin position="166"/>
        <end position="201"/>
    </location>
</feature>
<feature type="region of interest" description="Disordered" evidence="5">
    <location>
        <begin position="795"/>
        <end position="860"/>
    </location>
</feature>
<dbReference type="PANTHER" id="PTHR12953:SF0">
    <property type="entry name" value="SUN DOMAIN-CONTAINING OSSIFICATION FACTOR"/>
    <property type="match status" value="1"/>
</dbReference>
<evidence type="ECO:0000256" key="5">
    <source>
        <dbReference type="SAM" id="MobiDB-lite"/>
    </source>
</evidence>
<feature type="region of interest" description="Disordered" evidence="5">
    <location>
        <begin position="224"/>
        <end position="302"/>
    </location>
</feature>
<keyword evidence="9" id="KW-1185">Reference proteome</keyword>
<feature type="region of interest" description="Disordered" evidence="5">
    <location>
        <begin position="723"/>
        <end position="744"/>
    </location>
</feature>
<dbReference type="InterPro" id="IPR045120">
    <property type="entry name" value="Suco/Slp1-like"/>
</dbReference>
<dbReference type="InterPro" id="IPR012919">
    <property type="entry name" value="SUN_dom"/>
</dbReference>
<keyword evidence="4" id="KW-0472">Membrane</keyword>
<evidence type="ECO:0000313" key="8">
    <source>
        <dbReference type="EMBL" id="WFD48271.1"/>
    </source>
</evidence>
<sequence length="860" mass="92188">MVGRSVAAVVALVAGALGAYAASPGAVKVTPGANPAPRFAELPAGLTCVSPLAKALQQLDSTQPPTSTSMGSTALHDPRNTLIGDEILVCELPWNSAAAARAGGDSKHRVYAVLGTVLVPDAQAPPQTQELESSTMIEGTVPQTPAQLTDTARDPLLSFAEWKEQHLENERQERARSKQRDKQRQHARNDKQTSEAGASTTQDANLLAQVAEELGAASDAARSVAAAPPPFVEQASRGAARRGSEASAASDVATAPHASASPPPASGSAAASGAPTRTDSTSAASPDASPPPVPPPPAPPVVTAVENASEALARLKHRWNYASLDCAAVLHQANPSAKFPTAILSEKKDRYMLSPCPVSNRERQFVVVELCQQVRIDTLVLANLEFFSSMFKLFSVRLSNDLHAPEHEWRTFGHFHARNVRGPQVFVLSSVPQSYYRFLRIDFLEHYGSEYYCPVSLLRVYGRNEREDADEADDVEDDEPDAADADEPEEDWETPNACDIHVATIRGRVQMCPAHAASIWPCVCVPRVPLVLPAHPARPDAPRAEPSAAAPHPPPVASSAAHAARAPNTTVSSAPPANATARAEPKPTEKGTAGGESIFRTITKRLAALETNTSLSMQYLQLSSEVLRDRLASLEQTRHTHMTEFAAALNASYTQQLHTHLAELRNALQARDDAYGALATRVEHLATELVYERRRGFAQLLLLLVLLALLVVTRASRPVLALARQPSDPRGTGEGAPTPRPRYASPLARVLSPLRRTASPLQDESAVVTALEHAAHDMAHTPPRTPLARVQESALPPRPVASVKYPHTRGAVTPSPARRAWRTRPRLRAHPTPDARRPTASASAPPNASEWSDGEESVHN</sequence>
<evidence type="ECO:0000256" key="6">
    <source>
        <dbReference type="SAM" id="SignalP"/>
    </source>
</evidence>
<feature type="compositionally biased region" description="Low complexity" evidence="5">
    <location>
        <begin position="245"/>
        <end position="287"/>
    </location>
</feature>
<feature type="domain" description="SUN" evidence="7">
    <location>
        <begin position="280"/>
        <end position="465"/>
    </location>
</feature>
<comment type="subcellular location">
    <subcellularLocation>
        <location evidence="1">Endomembrane system</location>
    </subcellularLocation>
</comment>
<dbReference type="Proteomes" id="UP000818624">
    <property type="component" value="Chromosome 3"/>
</dbReference>
<keyword evidence="3" id="KW-1133">Transmembrane helix</keyword>
<evidence type="ECO:0000313" key="9">
    <source>
        <dbReference type="Proteomes" id="UP000818624"/>
    </source>
</evidence>
<feature type="chain" id="PRO_5047470379" description="SUN domain-containing protein" evidence="6">
    <location>
        <begin position="22"/>
        <end position="860"/>
    </location>
</feature>
<organism evidence="8 9">
    <name type="scientific">Malassezia furfur</name>
    <name type="common">Pityriasis versicolor infection agent</name>
    <name type="synonym">Pityrosporum furfur</name>
    <dbReference type="NCBI Taxonomy" id="55194"/>
    <lineage>
        <taxon>Eukaryota</taxon>
        <taxon>Fungi</taxon>
        <taxon>Dikarya</taxon>
        <taxon>Basidiomycota</taxon>
        <taxon>Ustilaginomycotina</taxon>
        <taxon>Malasseziomycetes</taxon>
        <taxon>Malasseziales</taxon>
        <taxon>Malasseziaceae</taxon>
        <taxon>Malassezia</taxon>
    </lineage>
</organism>
<gene>
    <name evidence="8" type="ORF">GLX27_002939</name>
</gene>
<feature type="compositionally biased region" description="Basic residues" evidence="5">
    <location>
        <begin position="819"/>
        <end position="829"/>
    </location>
</feature>
<dbReference type="Pfam" id="PF07738">
    <property type="entry name" value="Sad1_UNC"/>
    <property type="match status" value="1"/>
</dbReference>
<feature type="compositionally biased region" description="Basic and acidic residues" evidence="5">
    <location>
        <begin position="166"/>
        <end position="193"/>
    </location>
</feature>
<evidence type="ECO:0000256" key="4">
    <source>
        <dbReference type="ARBA" id="ARBA00023136"/>
    </source>
</evidence>
<feature type="region of interest" description="Disordered" evidence="5">
    <location>
        <begin position="467"/>
        <end position="496"/>
    </location>
</feature>
<feature type="compositionally biased region" description="Pro residues" evidence="5">
    <location>
        <begin position="288"/>
        <end position="300"/>
    </location>
</feature>
<accession>A0ABY8ERT9</accession>